<sequence>MKTNDFKPIYIPQHTGKIAQPPPVVKEKRTDDRQKCSPEYYRFYEKQDTRNKTGKYSIHRATIYKTPTVTNDFLTR</sequence>
<name>A0ABT8LKT0_9BACT</name>
<dbReference type="EMBL" id="JAUJEB010000015">
    <property type="protein sequence ID" value="MDN5217325.1"/>
    <property type="molecule type" value="Genomic_DNA"/>
</dbReference>
<dbReference type="RefSeq" id="WP_346762662.1">
    <property type="nucleotide sequence ID" value="NZ_JAUJEB010000015.1"/>
</dbReference>
<proteinExistence type="predicted"/>
<evidence type="ECO:0000313" key="3">
    <source>
        <dbReference type="Proteomes" id="UP001172083"/>
    </source>
</evidence>
<dbReference type="Proteomes" id="UP001172083">
    <property type="component" value="Unassembled WGS sequence"/>
</dbReference>
<reference evidence="2" key="1">
    <citation type="submission" date="2023-06" db="EMBL/GenBank/DDBJ databases">
        <title>Genomic of Agaribacillus aureum.</title>
        <authorList>
            <person name="Wang G."/>
        </authorList>
    </citation>
    <scope>NUCLEOTIDE SEQUENCE</scope>
    <source>
        <strain evidence="2">BMA12</strain>
    </source>
</reference>
<protein>
    <submittedName>
        <fullName evidence="2">Uncharacterized protein</fullName>
    </submittedName>
</protein>
<evidence type="ECO:0000256" key="1">
    <source>
        <dbReference type="SAM" id="MobiDB-lite"/>
    </source>
</evidence>
<gene>
    <name evidence="2" type="ORF">QQ020_34950</name>
</gene>
<feature type="region of interest" description="Disordered" evidence="1">
    <location>
        <begin position="1"/>
        <end position="33"/>
    </location>
</feature>
<keyword evidence="3" id="KW-1185">Reference proteome</keyword>
<comment type="caution">
    <text evidence="2">The sequence shown here is derived from an EMBL/GenBank/DDBJ whole genome shotgun (WGS) entry which is preliminary data.</text>
</comment>
<accession>A0ABT8LKT0</accession>
<organism evidence="2 3">
    <name type="scientific">Agaribacillus aureus</name>
    <dbReference type="NCBI Taxonomy" id="3051825"/>
    <lineage>
        <taxon>Bacteria</taxon>
        <taxon>Pseudomonadati</taxon>
        <taxon>Bacteroidota</taxon>
        <taxon>Cytophagia</taxon>
        <taxon>Cytophagales</taxon>
        <taxon>Splendidivirgaceae</taxon>
        <taxon>Agaribacillus</taxon>
    </lineage>
</organism>
<evidence type="ECO:0000313" key="2">
    <source>
        <dbReference type="EMBL" id="MDN5217325.1"/>
    </source>
</evidence>